<name>A0A1G5G336_9BACT</name>
<accession>A0A1G5G336</accession>
<proteinExistence type="predicted"/>
<keyword evidence="2" id="KW-1185">Reference proteome</keyword>
<dbReference type="STRING" id="419481.SAMN05216233_109185"/>
<dbReference type="OrthoDB" id="5517925at2"/>
<gene>
    <name evidence="1" type="ORF">SAMN05216233_109185</name>
</gene>
<evidence type="ECO:0000313" key="2">
    <source>
        <dbReference type="Proteomes" id="UP000198870"/>
    </source>
</evidence>
<protein>
    <submittedName>
        <fullName evidence="1">Uncharacterized protein</fullName>
    </submittedName>
</protein>
<dbReference type="Proteomes" id="UP000198870">
    <property type="component" value="Unassembled WGS sequence"/>
</dbReference>
<reference evidence="1 2" key="1">
    <citation type="submission" date="2016-10" db="EMBL/GenBank/DDBJ databases">
        <authorList>
            <person name="de Groot N.N."/>
        </authorList>
    </citation>
    <scope>NUCLEOTIDE SEQUENCE [LARGE SCALE GENOMIC DNA]</scope>
    <source>
        <strain evidence="1 2">AA1</strain>
    </source>
</reference>
<organism evidence="1 2">
    <name type="scientific">Desulfoluna spongiiphila</name>
    <dbReference type="NCBI Taxonomy" id="419481"/>
    <lineage>
        <taxon>Bacteria</taxon>
        <taxon>Pseudomonadati</taxon>
        <taxon>Thermodesulfobacteriota</taxon>
        <taxon>Desulfobacteria</taxon>
        <taxon>Desulfobacterales</taxon>
        <taxon>Desulfolunaceae</taxon>
        <taxon>Desulfoluna</taxon>
    </lineage>
</organism>
<dbReference type="AlphaFoldDB" id="A0A1G5G336"/>
<sequence length="82" mass="10002">MVSETFEFIARYVWPAVLAWNVYLFRCLDSIRSRESNEKLALVEFKLFVAENYTSKQDLQEIFSRFEQRFMERLELSEKIHK</sequence>
<dbReference type="RefSeq" id="WP_092211244.1">
    <property type="nucleotide sequence ID" value="NZ_FMUX01000009.1"/>
</dbReference>
<evidence type="ECO:0000313" key="1">
    <source>
        <dbReference type="EMBL" id="SCY45955.1"/>
    </source>
</evidence>
<dbReference type="EMBL" id="FMUX01000009">
    <property type="protein sequence ID" value="SCY45955.1"/>
    <property type="molecule type" value="Genomic_DNA"/>
</dbReference>